<protein>
    <submittedName>
        <fullName evidence="3">BESS domain-containing protein</fullName>
    </submittedName>
</protein>
<evidence type="ECO:0000313" key="2">
    <source>
        <dbReference type="Proteomes" id="UP000278807"/>
    </source>
</evidence>
<dbReference type="EMBL" id="UZAE01014286">
    <property type="protein sequence ID" value="VDO13020.1"/>
    <property type="molecule type" value="Genomic_DNA"/>
</dbReference>
<sequence length="178" mass="20379">MERKRSERDTQKTFGAKTDVLLQTQAIPQVEFERILDQLQKQLNVPHRRYKPIIEKQMDFARFLHERLIHLRNLSQPRKVSHQNEENSDDGETVSDLVANESRTMHAQDLSITAQLDNLSISESAPNNITSESTPISASQIQMDINNSVIGSFPSSDTFNGEMTNIEDRLRGMHMEDS</sequence>
<dbReference type="WBParaSite" id="HNAJ_0001242201-mRNA-1">
    <property type="protein sequence ID" value="HNAJ_0001242201-mRNA-1"/>
    <property type="gene ID" value="HNAJ_0001242201"/>
</dbReference>
<keyword evidence="2" id="KW-1185">Reference proteome</keyword>
<dbReference type="Proteomes" id="UP000278807">
    <property type="component" value="Unassembled WGS sequence"/>
</dbReference>
<reference evidence="3" key="1">
    <citation type="submission" date="2017-02" db="UniProtKB">
        <authorList>
            <consortium name="WormBaseParasite"/>
        </authorList>
    </citation>
    <scope>IDENTIFICATION</scope>
</reference>
<name>A0A0R3TX34_RODNA</name>
<evidence type="ECO:0000313" key="1">
    <source>
        <dbReference type="EMBL" id="VDO13020.1"/>
    </source>
</evidence>
<proteinExistence type="predicted"/>
<organism evidence="3">
    <name type="scientific">Rodentolepis nana</name>
    <name type="common">Dwarf tapeworm</name>
    <name type="synonym">Hymenolepis nana</name>
    <dbReference type="NCBI Taxonomy" id="102285"/>
    <lineage>
        <taxon>Eukaryota</taxon>
        <taxon>Metazoa</taxon>
        <taxon>Spiralia</taxon>
        <taxon>Lophotrochozoa</taxon>
        <taxon>Platyhelminthes</taxon>
        <taxon>Cestoda</taxon>
        <taxon>Eucestoda</taxon>
        <taxon>Cyclophyllidea</taxon>
        <taxon>Hymenolepididae</taxon>
        <taxon>Rodentolepis</taxon>
    </lineage>
</organism>
<reference evidence="1 2" key="2">
    <citation type="submission" date="2018-11" db="EMBL/GenBank/DDBJ databases">
        <authorList>
            <consortium name="Pathogen Informatics"/>
        </authorList>
    </citation>
    <scope>NUCLEOTIDE SEQUENCE [LARGE SCALE GENOMIC DNA]</scope>
</reference>
<evidence type="ECO:0000313" key="3">
    <source>
        <dbReference type="WBParaSite" id="HNAJ_0001242201-mRNA-1"/>
    </source>
</evidence>
<accession>A0A0R3TX34</accession>
<dbReference type="AlphaFoldDB" id="A0A0R3TX34"/>
<gene>
    <name evidence="1" type="ORF">HNAJ_LOCUS12407</name>
</gene>